<evidence type="ECO:0000256" key="9">
    <source>
        <dbReference type="ARBA" id="ARBA00023136"/>
    </source>
</evidence>
<dbReference type="InterPro" id="IPR001873">
    <property type="entry name" value="ENaC"/>
</dbReference>
<dbReference type="PRINTS" id="PR01078">
    <property type="entry name" value="AMINACHANNEL"/>
</dbReference>
<keyword evidence="3 12" id="KW-0813">Transport</keyword>
<keyword evidence="7" id="KW-0915">Sodium</keyword>
<evidence type="ECO:0000256" key="6">
    <source>
        <dbReference type="ARBA" id="ARBA00022989"/>
    </source>
</evidence>
<organism evidence="14 15">
    <name type="scientific">Megalurothrips usitatus</name>
    <name type="common">bean blossom thrips</name>
    <dbReference type="NCBI Taxonomy" id="439358"/>
    <lineage>
        <taxon>Eukaryota</taxon>
        <taxon>Metazoa</taxon>
        <taxon>Ecdysozoa</taxon>
        <taxon>Arthropoda</taxon>
        <taxon>Hexapoda</taxon>
        <taxon>Insecta</taxon>
        <taxon>Pterygota</taxon>
        <taxon>Neoptera</taxon>
        <taxon>Paraneoptera</taxon>
        <taxon>Thysanoptera</taxon>
        <taxon>Terebrantia</taxon>
        <taxon>Thripoidea</taxon>
        <taxon>Thripidae</taxon>
        <taxon>Megalurothrips</taxon>
    </lineage>
</organism>
<evidence type="ECO:0000256" key="1">
    <source>
        <dbReference type="ARBA" id="ARBA00004141"/>
    </source>
</evidence>
<comment type="subcellular location">
    <subcellularLocation>
        <location evidence="1">Membrane</location>
        <topology evidence="1">Multi-pass membrane protein</topology>
    </subcellularLocation>
</comment>
<dbReference type="EMBL" id="JAPTSV010000001">
    <property type="protein sequence ID" value="KAJ1532160.1"/>
    <property type="molecule type" value="Genomic_DNA"/>
</dbReference>
<evidence type="ECO:0000256" key="12">
    <source>
        <dbReference type="RuleBase" id="RU000679"/>
    </source>
</evidence>
<evidence type="ECO:0000256" key="7">
    <source>
        <dbReference type="ARBA" id="ARBA00023053"/>
    </source>
</evidence>
<evidence type="ECO:0000256" key="11">
    <source>
        <dbReference type="ARBA" id="ARBA00023303"/>
    </source>
</evidence>
<sequence>MGRSKRDVLTEVVADYMEHTSLHGYRYLTEPGRHWFERLVWLVVHTLATVGVVIQVQNMYQEYRNQAPITTVQSSHYHVSLVPFPAVAVCDINKMRKSRVQALAARLIRDHGMGGISQEELTGLLRYLGRLYDHRREGEENAIRLQTLFVEYNVTLDYRGTMQSLGTQCDDLLLACKWAGKTRPCLELFNMRKTMEGYCCTFNYVRGSDNFDTRLHANGSIATVKAERPGEHENNGNMEAEQSLAAGPMMGLSVLVNSNLSEYFYPLLPTTGIKLLVFNPHDYPDTASGGLIEKLVMTKQEVFFTLSSVTTKTSDEVLDLPKARRKCLFNNEKILFANFYSYSDCLMECRVQSMQNLCGCLPFFNPVKGNEEDTRVCEIGDLRCLNKHTEMWQTLRPSEELPGLELEMTQSLECSDCFPACGDTVYHVETTSMPLQQVLMDHSNFLKGFKVANHSVFHMFFGQTSQTLMNKSVRMPWHELLSNIGGICGVFVGFSAMSVIEFLYFFTVRVCLGLASVRRLGGGLGGLQGGAALKGGNPPLAGRGAGPLAGADQARYPQEILSAGLLLTPTTAPVDSNYFNWGRYTFQSHGRNRNGSRH</sequence>
<dbReference type="Proteomes" id="UP001075354">
    <property type="component" value="Chromosome 1"/>
</dbReference>
<dbReference type="InterPro" id="IPR020903">
    <property type="entry name" value="ENaC_CS"/>
</dbReference>
<evidence type="ECO:0000256" key="2">
    <source>
        <dbReference type="ARBA" id="ARBA00007193"/>
    </source>
</evidence>
<keyword evidence="10 12" id="KW-0739">Sodium transport</keyword>
<comment type="caution">
    <text evidence="14">The sequence shown here is derived from an EMBL/GenBank/DDBJ whole genome shotgun (WGS) entry which is preliminary data.</text>
</comment>
<reference evidence="14" key="1">
    <citation type="submission" date="2022-12" db="EMBL/GenBank/DDBJ databases">
        <title>Chromosome-level genome assembly of the bean flower thrips Megalurothrips usitatus.</title>
        <authorList>
            <person name="Ma L."/>
            <person name="Liu Q."/>
            <person name="Li H."/>
            <person name="Cai W."/>
        </authorList>
    </citation>
    <scope>NUCLEOTIDE SEQUENCE</scope>
    <source>
        <strain evidence="14">Cailab_2022a</strain>
    </source>
</reference>
<evidence type="ECO:0000256" key="5">
    <source>
        <dbReference type="ARBA" id="ARBA00022692"/>
    </source>
</evidence>
<feature type="transmembrane region" description="Helical" evidence="13">
    <location>
        <begin position="480"/>
        <end position="506"/>
    </location>
</feature>
<gene>
    <name evidence="14" type="ORF">ONE63_000783</name>
</gene>
<dbReference type="PROSITE" id="PS01206">
    <property type="entry name" value="ASC"/>
    <property type="match status" value="1"/>
</dbReference>
<evidence type="ECO:0000256" key="8">
    <source>
        <dbReference type="ARBA" id="ARBA00023065"/>
    </source>
</evidence>
<dbReference type="GO" id="GO:0015280">
    <property type="term" value="F:ligand-gated sodium channel activity"/>
    <property type="evidence" value="ECO:0007669"/>
    <property type="project" value="TreeGrafter"/>
</dbReference>
<dbReference type="Gene3D" id="1.10.287.770">
    <property type="entry name" value="YojJ-like"/>
    <property type="match status" value="1"/>
</dbReference>
<dbReference type="AlphaFoldDB" id="A0AAV7Y3I1"/>
<evidence type="ECO:0008006" key="16">
    <source>
        <dbReference type="Google" id="ProtNLM"/>
    </source>
</evidence>
<proteinExistence type="inferred from homology"/>
<keyword evidence="11 12" id="KW-0407">Ion channel</keyword>
<evidence type="ECO:0000256" key="10">
    <source>
        <dbReference type="ARBA" id="ARBA00023201"/>
    </source>
</evidence>
<comment type="similarity">
    <text evidence="2 12">Belongs to the amiloride-sensitive sodium channel (TC 1.A.6) family.</text>
</comment>
<dbReference type="GO" id="GO:0005886">
    <property type="term" value="C:plasma membrane"/>
    <property type="evidence" value="ECO:0007669"/>
    <property type="project" value="TreeGrafter"/>
</dbReference>
<keyword evidence="6 13" id="KW-1133">Transmembrane helix</keyword>
<evidence type="ECO:0000313" key="15">
    <source>
        <dbReference type="Proteomes" id="UP001075354"/>
    </source>
</evidence>
<dbReference type="PANTHER" id="PTHR11690:SF253">
    <property type="entry name" value="PICKPOCKET 18-RELATED"/>
    <property type="match status" value="1"/>
</dbReference>
<dbReference type="Gene3D" id="2.60.470.10">
    <property type="entry name" value="Acid-sensing ion channels like domains"/>
    <property type="match status" value="1"/>
</dbReference>
<evidence type="ECO:0000256" key="4">
    <source>
        <dbReference type="ARBA" id="ARBA00022461"/>
    </source>
</evidence>
<name>A0AAV7Y3I1_9NEOP</name>
<protein>
    <recommendedName>
        <fullName evidence="16">Sodium channel protein Nach-like</fullName>
    </recommendedName>
</protein>
<accession>A0AAV7Y3I1</accession>
<evidence type="ECO:0000313" key="14">
    <source>
        <dbReference type="EMBL" id="KAJ1532160.1"/>
    </source>
</evidence>
<evidence type="ECO:0000256" key="13">
    <source>
        <dbReference type="SAM" id="Phobius"/>
    </source>
</evidence>
<keyword evidence="4 12" id="KW-0894">Sodium channel</keyword>
<keyword evidence="8 12" id="KW-0406">Ion transport</keyword>
<keyword evidence="5 12" id="KW-0812">Transmembrane</keyword>
<dbReference type="Pfam" id="PF00858">
    <property type="entry name" value="ASC"/>
    <property type="match status" value="1"/>
</dbReference>
<keyword evidence="9 13" id="KW-0472">Membrane</keyword>
<keyword evidence="15" id="KW-1185">Reference proteome</keyword>
<evidence type="ECO:0000256" key="3">
    <source>
        <dbReference type="ARBA" id="ARBA00022448"/>
    </source>
</evidence>
<dbReference type="PANTHER" id="PTHR11690">
    <property type="entry name" value="AMILORIDE-SENSITIVE SODIUM CHANNEL-RELATED"/>
    <property type="match status" value="1"/>
</dbReference>